<feature type="non-terminal residue" evidence="9">
    <location>
        <position position="1"/>
    </location>
</feature>
<comment type="similarity">
    <text evidence="1">Belongs to the ABC transporter superfamily. ABCB family. Multidrug resistance exporter (TC 3.A.1.201) subfamily.</text>
</comment>
<evidence type="ECO:0000256" key="2">
    <source>
        <dbReference type="ARBA" id="ARBA00022448"/>
    </source>
</evidence>
<protein>
    <submittedName>
        <fullName evidence="9">Uncharacterized protein</fullName>
    </submittedName>
</protein>
<organism evidence="9 10">
    <name type="scientific">Eragrostis curvula</name>
    <name type="common">weeping love grass</name>
    <dbReference type="NCBI Taxonomy" id="38414"/>
    <lineage>
        <taxon>Eukaryota</taxon>
        <taxon>Viridiplantae</taxon>
        <taxon>Streptophyta</taxon>
        <taxon>Embryophyta</taxon>
        <taxon>Tracheophyta</taxon>
        <taxon>Spermatophyta</taxon>
        <taxon>Magnoliopsida</taxon>
        <taxon>Liliopsida</taxon>
        <taxon>Poales</taxon>
        <taxon>Poaceae</taxon>
        <taxon>PACMAD clade</taxon>
        <taxon>Chloridoideae</taxon>
        <taxon>Eragrostideae</taxon>
        <taxon>Eragrostidinae</taxon>
        <taxon>Eragrostis</taxon>
    </lineage>
</organism>
<evidence type="ECO:0000256" key="5">
    <source>
        <dbReference type="ARBA" id="ARBA00022989"/>
    </source>
</evidence>
<evidence type="ECO:0000256" key="6">
    <source>
        <dbReference type="ARBA" id="ARBA00023136"/>
    </source>
</evidence>
<proteinExistence type="inferred from homology"/>
<keyword evidence="10" id="KW-1185">Reference proteome</keyword>
<dbReference type="EMBL" id="RWGY01000007">
    <property type="protein sequence ID" value="TVU39389.1"/>
    <property type="molecule type" value="Genomic_DNA"/>
</dbReference>
<dbReference type="Proteomes" id="UP000324897">
    <property type="component" value="Chromosome 4"/>
</dbReference>
<dbReference type="AlphaFoldDB" id="A0A5J9VT91"/>
<sequence>LKRRPREPCSKSRSFGAVNQLLAPLPAMRSIASVFMHADAADMVLMVLGLLGAIGDGLSTPVTMFISGRVFNDVGSGPNVLDHFSSRINENARNLLYLAAASLLMGFLGERPAHASILFRKDNILIFQQLQHQINAYKYKYYKEKDVPFQIWM</sequence>
<evidence type="ECO:0000256" key="7">
    <source>
        <dbReference type="ARBA" id="ARBA00023180"/>
    </source>
</evidence>
<keyword evidence="7" id="KW-0325">Glycoprotein</keyword>
<keyword evidence="4" id="KW-0677">Repeat</keyword>
<evidence type="ECO:0000256" key="3">
    <source>
        <dbReference type="ARBA" id="ARBA00022692"/>
    </source>
</evidence>
<reference evidence="9 10" key="1">
    <citation type="journal article" date="2019" name="Sci. Rep.">
        <title>A high-quality genome of Eragrostis curvula grass provides insights into Poaceae evolution and supports new strategies to enhance forage quality.</title>
        <authorList>
            <person name="Carballo J."/>
            <person name="Santos B.A.C.M."/>
            <person name="Zappacosta D."/>
            <person name="Garbus I."/>
            <person name="Selva J.P."/>
            <person name="Gallo C.A."/>
            <person name="Diaz A."/>
            <person name="Albertini E."/>
            <person name="Caccamo M."/>
            <person name="Echenique V."/>
        </authorList>
    </citation>
    <scope>NUCLEOTIDE SEQUENCE [LARGE SCALE GENOMIC DNA]</scope>
    <source>
        <strain evidence="10">cv. Victoria</strain>
        <tissue evidence="9">Leaf</tissue>
    </source>
</reference>
<dbReference type="PANTHER" id="PTHR45136:SF2">
    <property type="entry name" value="ABC TRANSPORTER DOMAIN-CONTAINING PROTEIN"/>
    <property type="match status" value="1"/>
</dbReference>
<evidence type="ECO:0000256" key="4">
    <source>
        <dbReference type="ARBA" id="ARBA00022737"/>
    </source>
</evidence>
<dbReference type="PANTHER" id="PTHR45136">
    <property type="entry name" value="ABC TRANSPORTER DOMAIN-CONTAINING PROTEIN"/>
    <property type="match status" value="1"/>
</dbReference>
<dbReference type="InterPro" id="IPR036640">
    <property type="entry name" value="ABC1_TM_sf"/>
</dbReference>
<dbReference type="OrthoDB" id="6500128at2759"/>
<dbReference type="Gene3D" id="1.20.1560.10">
    <property type="entry name" value="ABC transporter type 1, transmembrane domain"/>
    <property type="match status" value="1"/>
</dbReference>
<evidence type="ECO:0000256" key="8">
    <source>
        <dbReference type="SAM" id="Phobius"/>
    </source>
</evidence>
<accession>A0A5J9VT91</accession>
<evidence type="ECO:0000256" key="1">
    <source>
        <dbReference type="ARBA" id="ARBA00007577"/>
    </source>
</evidence>
<evidence type="ECO:0000313" key="9">
    <source>
        <dbReference type="EMBL" id="TVU39389.1"/>
    </source>
</evidence>
<keyword evidence="6 8" id="KW-0472">Membrane</keyword>
<keyword evidence="2" id="KW-0813">Transport</keyword>
<feature type="transmembrane region" description="Helical" evidence="8">
    <location>
        <begin position="44"/>
        <end position="66"/>
    </location>
</feature>
<keyword evidence="3 8" id="KW-0812">Transmembrane</keyword>
<dbReference type="GO" id="GO:0005524">
    <property type="term" value="F:ATP binding"/>
    <property type="evidence" value="ECO:0007669"/>
    <property type="project" value="InterPro"/>
</dbReference>
<comment type="caution">
    <text evidence="9">The sequence shown here is derived from an EMBL/GenBank/DDBJ whole genome shotgun (WGS) entry which is preliminary data.</text>
</comment>
<name>A0A5J9VT91_9POAL</name>
<keyword evidence="5 8" id="KW-1133">Transmembrane helix</keyword>
<gene>
    <name evidence="9" type="ORF">EJB05_12803</name>
</gene>
<dbReference type="GO" id="GO:0016020">
    <property type="term" value="C:membrane"/>
    <property type="evidence" value="ECO:0007669"/>
    <property type="project" value="InterPro"/>
</dbReference>
<evidence type="ECO:0000313" key="10">
    <source>
        <dbReference type="Proteomes" id="UP000324897"/>
    </source>
</evidence>